<dbReference type="InterPro" id="IPR013096">
    <property type="entry name" value="Cupin_2"/>
</dbReference>
<dbReference type="Pfam" id="PF07883">
    <property type="entry name" value="Cupin_2"/>
    <property type="match status" value="1"/>
</dbReference>
<reference evidence="3" key="1">
    <citation type="journal article" date="2019" name="Int. J. Syst. Evol. Microbiol.">
        <title>The Global Catalogue of Microorganisms (GCM) 10K type strain sequencing project: providing services to taxonomists for standard genome sequencing and annotation.</title>
        <authorList>
            <consortium name="The Broad Institute Genomics Platform"/>
            <consortium name="The Broad Institute Genome Sequencing Center for Infectious Disease"/>
            <person name="Wu L."/>
            <person name="Ma J."/>
        </authorList>
    </citation>
    <scope>NUCLEOTIDE SEQUENCE [LARGE SCALE GENOMIC DNA]</scope>
    <source>
        <strain evidence="3">JCM 15481</strain>
    </source>
</reference>
<feature type="domain" description="Cupin type-2" evidence="1">
    <location>
        <begin position="36"/>
        <end position="103"/>
    </location>
</feature>
<name>A0ABP4K928_9ACTN</name>
<dbReference type="Proteomes" id="UP001500443">
    <property type="component" value="Unassembled WGS sequence"/>
</dbReference>
<dbReference type="EMBL" id="BAAAPF010000264">
    <property type="protein sequence ID" value="GAA1499948.1"/>
    <property type="molecule type" value="Genomic_DNA"/>
</dbReference>
<dbReference type="Gene3D" id="2.60.120.10">
    <property type="entry name" value="Jelly Rolls"/>
    <property type="match status" value="1"/>
</dbReference>
<sequence length="125" mass="12884">MKVITPTPDRTVTTPNAAMESLATPSRGSTALSTWRVRMAAGRSGPVHAVDREQVWMVVSGSLTVTSDGRTEPAAAGQAVLLPPDVPRRLGAAEGGGDVEALVAMAAGGGAVTEDGERHRLPWAE</sequence>
<evidence type="ECO:0000259" key="1">
    <source>
        <dbReference type="Pfam" id="PF07883"/>
    </source>
</evidence>
<gene>
    <name evidence="2" type="ORF">GCM10009802_54630</name>
</gene>
<evidence type="ECO:0000313" key="3">
    <source>
        <dbReference type="Proteomes" id="UP001500443"/>
    </source>
</evidence>
<organism evidence="2 3">
    <name type="scientific">Streptomyces synnematoformans</name>
    <dbReference type="NCBI Taxonomy" id="415721"/>
    <lineage>
        <taxon>Bacteria</taxon>
        <taxon>Bacillati</taxon>
        <taxon>Actinomycetota</taxon>
        <taxon>Actinomycetes</taxon>
        <taxon>Kitasatosporales</taxon>
        <taxon>Streptomycetaceae</taxon>
        <taxon>Streptomyces</taxon>
    </lineage>
</organism>
<evidence type="ECO:0000313" key="2">
    <source>
        <dbReference type="EMBL" id="GAA1499948.1"/>
    </source>
</evidence>
<dbReference type="InterPro" id="IPR011051">
    <property type="entry name" value="RmlC_Cupin_sf"/>
</dbReference>
<protein>
    <recommendedName>
        <fullName evidence="1">Cupin type-2 domain-containing protein</fullName>
    </recommendedName>
</protein>
<comment type="caution">
    <text evidence="2">The sequence shown here is derived from an EMBL/GenBank/DDBJ whole genome shotgun (WGS) entry which is preliminary data.</text>
</comment>
<proteinExistence type="predicted"/>
<dbReference type="RefSeq" id="WP_344293262.1">
    <property type="nucleotide sequence ID" value="NZ_BAAAPF010000264.1"/>
</dbReference>
<dbReference type="InterPro" id="IPR014710">
    <property type="entry name" value="RmlC-like_jellyroll"/>
</dbReference>
<dbReference type="SUPFAM" id="SSF51182">
    <property type="entry name" value="RmlC-like cupins"/>
    <property type="match status" value="1"/>
</dbReference>
<accession>A0ABP4K928</accession>
<keyword evidence="3" id="KW-1185">Reference proteome</keyword>